<feature type="domain" description="PAS" evidence="16">
    <location>
        <begin position="311"/>
        <end position="355"/>
    </location>
</feature>
<dbReference type="Pfam" id="PF02518">
    <property type="entry name" value="HATPase_c"/>
    <property type="match status" value="1"/>
</dbReference>
<dbReference type="Proteomes" id="UP000019483">
    <property type="component" value="Unassembled WGS sequence"/>
</dbReference>
<evidence type="ECO:0000259" key="18">
    <source>
        <dbReference type="PROSITE" id="PS50839"/>
    </source>
</evidence>
<dbReference type="InterPro" id="IPR018771">
    <property type="entry name" value="PocR_dom"/>
</dbReference>
<dbReference type="InterPro" id="IPR005467">
    <property type="entry name" value="His_kinase_dom"/>
</dbReference>
<dbReference type="SMART" id="SM00388">
    <property type="entry name" value="HisKA"/>
    <property type="match status" value="1"/>
</dbReference>
<dbReference type="InterPro" id="IPR035965">
    <property type="entry name" value="PAS-like_dom_sf"/>
</dbReference>
<keyword evidence="5" id="KW-0597">Phosphoprotein</keyword>
<evidence type="ECO:0000256" key="3">
    <source>
        <dbReference type="ARBA" id="ARBA00012438"/>
    </source>
</evidence>
<dbReference type="Pfam" id="PF00512">
    <property type="entry name" value="HisKA"/>
    <property type="match status" value="1"/>
</dbReference>
<dbReference type="PROSITE" id="PS50112">
    <property type="entry name" value="PAS"/>
    <property type="match status" value="4"/>
</dbReference>
<dbReference type="Pfam" id="PF13426">
    <property type="entry name" value="PAS_9"/>
    <property type="match status" value="4"/>
</dbReference>
<evidence type="ECO:0000313" key="20">
    <source>
        <dbReference type="Proteomes" id="UP000019483"/>
    </source>
</evidence>
<dbReference type="InterPro" id="IPR003594">
    <property type="entry name" value="HATPase_dom"/>
</dbReference>
<dbReference type="EMBL" id="AZAJ01000001">
    <property type="protein sequence ID" value="ETA67731.1"/>
    <property type="molecule type" value="Genomic_DNA"/>
</dbReference>
<dbReference type="OrthoDB" id="125250at2157"/>
<dbReference type="STRING" id="1090322.MettiDRAFT_1163"/>
<evidence type="ECO:0000256" key="13">
    <source>
        <dbReference type="ARBA" id="ARBA00023136"/>
    </source>
</evidence>
<sequence length="2064" mass="233188">MSGGSGKTSGTLSLSGQGYIALLGAALAFVLLMFVFLQASALYEENLILNKKSEVNTQLFSSGNTLENHVNNVLSHLDGLDAFIRANPTQEAMDKHFEAFAFGLYSGSPAIRSIEVYTNFSGAYVYPLQGNEIVANRTLDDLINDERPQVRNDVLKAIQTHDAVITGPYEMQRGGYGIVVRQPVYIKDSLWGIVTMVIDVPSLLQASGLVVGNDNIDIALRDDSDQLLFGSDDVFRMEHEIYYVVLSDRTWELAAVPIGGWDNSVTDTLLVFQKGGIIIVILLTLVVYLLLSYSVSLKKEIETRTASLNESENRYRQLFDNNSDSLFLIDENGRILDANRVAEDLYGYSRSHLLGMVAWDLSPVHLSDPSKFPITEIMSNGLQFQWTHVRKDGSQFPVDINASPIVLDGQKYILASVRDITESKKIEKALVESEKKYRLLTDTARDFIIVHDLQGKLLYANKIAVEFSGYSESEFLSKNVTEFVSSDEQEKMYERRGHRVNLDRKTFLYETKFVDKDGNEIPIEVSSVPMEDKDVTPSILIVARNITERKIAEKKLHENEEKLKLFIEHAPAALTMLDRDMRHIAVSRRWMEEYHLGDQDIIGKSHYEVFPEIGDRWKEVHKKCMNGEVIRCEEDLFEREDGTKQWLRWEVRPWRTNDDKIGGIVIFSEDITERKMTESALIKTEEMFATVFNTVPDSIILTSFDGNIVNVNNSFLKNKGYRIDELLGFSLCDLAIWPDSGICDQYINQLKFNGTVRNLGIDIRTKEGENLSVIISGDIISTDSEKYILTVFRDITDLKNTTDELKRNKSLLDEVSEIASVGGWSLDVSSGEIEWTPEVFNIHDMDPEPGGTVNVSEGMDYYAPGSKEIISKAVQDAIEKVQPYDLELELITAKGNHKWVRASGRPIVTDNKVTKLIGSFQDITDRKLSEFELFKQDRLLNEMGDVAKIGGWEFDVLSGKSTWTREVALIHGFDPDTKANVDLSLQYYLPDSREIISKAFQNAIENGEPYDLELEFISSENVHKWVRTGGQPVFENGKIVKVVGFLQDITHLKKVEFELQKERLLLDEVGEIASIGGWEFDVVTGEGTWTPEVAKIHGVDPGDPTNEDIGLSFFVSESKERIEAAIQNAIGNAEPYDLELELISADGVNKWVRTIGRPVLKDGKVVKLTGSMQDITERKIAADMLQESELRVRNKLDAILEPEGDLGELELADIVDVEALQKLMDKFYQLTKMGGMAILDLKGNVLVAVGWQDICTKFHRVHPETCKHCTESDVELTTGVEPGKFRFYKCKNNMWDMVTPIVMGGLHVGNLFIGQFFLDDEEISYETFRNQANQYGFNEKEYLEALDRVPRWSREKVDSLMTYYSLLTNLISTLSYSNVKLARTLNERDELLTSLHESEERFRATFEQAAVGVCLANMDGFLLQMNQRFCDIIGYDNEELIRMNFADITYHEDLGDELSMVEELVLGKRKDYSIEKRYVRKDGNLIWVNVTVAIVNSSAGEPLYFIAMIEDIDSRKQAEAEIKLKSNALEYSLNGFDIINSEGKFIYANKAYLKMWGYDDISEILGTSPVGHCNDPEVPAEIISNLKEKGEYAIEFTALRKDGSTFEVLMYAQLFEDIQGNEIYMGSSVDITDRKKAEEEILRYNERLNMLHNIDTDIISSVSSEEIANEVLHHLRKLVPCSIAIIRLVDADTNEKVVFAVDSEHESQFATGSRSPLDSLPQLDRLKAGETVIIPDLNKYKTPDSELGKTFSEEDVHSGFVVPLLIEGELMGILSLASDKPDFFTKEYQEIVTEIANQLAIAIHHSSLNDQVRKHAEELELRVAERTSQLQEANKELEAFTYSVSHDLRAPLRAIDGFSRIITEDYEELFDDEGKRLFNVIRTNTQKMDKLITDLLGLSRVGRNEMNCALISMNAMVESVFNDLAATENNHDIKFSVSELPDSYADSSLIKQIWVNLLSNAIKYSSSREKGVVEVGSYTEDGMNVYFVKDNGVGFDPKYSHKLFGIFQRLHSEKEFPGTGVGLAIVQRIARRHGGDVWAEGELDKGATFYFSLPIKEGDNVCGE</sequence>
<dbReference type="RefSeq" id="WP_023844867.1">
    <property type="nucleotide sequence ID" value="NZ_AZAJ01000001.1"/>
</dbReference>
<feature type="transmembrane region" description="Helical" evidence="14">
    <location>
        <begin position="20"/>
        <end position="43"/>
    </location>
</feature>
<evidence type="ECO:0000256" key="7">
    <source>
        <dbReference type="ARBA" id="ARBA00022692"/>
    </source>
</evidence>
<name>W9DWC3_METTI</name>
<evidence type="ECO:0000256" key="5">
    <source>
        <dbReference type="ARBA" id="ARBA00022553"/>
    </source>
</evidence>
<evidence type="ECO:0000256" key="14">
    <source>
        <dbReference type="SAM" id="Phobius"/>
    </source>
</evidence>
<dbReference type="InterPro" id="IPR000014">
    <property type="entry name" value="PAS"/>
</dbReference>
<feature type="domain" description="PAS" evidence="16">
    <location>
        <begin position="684"/>
        <end position="728"/>
    </location>
</feature>
<keyword evidence="8" id="KW-0547">Nucleotide-binding</keyword>
<evidence type="ECO:0000256" key="6">
    <source>
        <dbReference type="ARBA" id="ARBA00022679"/>
    </source>
</evidence>
<dbReference type="InterPro" id="IPR036097">
    <property type="entry name" value="HisK_dim/P_sf"/>
</dbReference>
<keyword evidence="6" id="KW-0808">Transferase</keyword>
<dbReference type="SUPFAM" id="SSF47384">
    <property type="entry name" value="Homodimeric domain of signal transducing histidine kinase"/>
    <property type="match status" value="1"/>
</dbReference>
<dbReference type="InterPro" id="IPR001610">
    <property type="entry name" value="PAC"/>
</dbReference>
<evidence type="ECO:0000259" key="16">
    <source>
        <dbReference type="PROSITE" id="PS50112"/>
    </source>
</evidence>
<dbReference type="SMART" id="SM00065">
    <property type="entry name" value="GAF"/>
    <property type="match status" value="1"/>
</dbReference>
<dbReference type="InterPro" id="IPR042240">
    <property type="entry name" value="CHASE_sf"/>
</dbReference>
<dbReference type="FunFam" id="1.10.287.130:FF:000070">
    <property type="entry name" value="Histidine kinase sensor protein"/>
    <property type="match status" value="1"/>
</dbReference>
<keyword evidence="12" id="KW-0902">Two-component regulatory system</keyword>
<feature type="domain" description="CHASE" evidence="18">
    <location>
        <begin position="124"/>
        <end position="254"/>
    </location>
</feature>
<feature type="domain" description="PAC" evidence="17">
    <location>
        <begin position="1010"/>
        <end position="1061"/>
    </location>
</feature>
<dbReference type="InterPro" id="IPR003661">
    <property type="entry name" value="HisK_dim/P_dom"/>
</dbReference>
<dbReference type="PROSITE" id="PS50839">
    <property type="entry name" value="CHASE"/>
    <property type="match status" value="1"/>
</dbReference>
<dbReference type="NCBIfam" id="TIGR00229">
    <property type="entry name" value="sensory_box"/>
    <property type="match status" value="7"/>
</dbReference>
<dbReference type="Pfam" id="PF03924">
    <property type="entry name" value="CHASE"/>
    <property type="match status" value="1"/>
</dbReference>
<evidence type="ECO:0000259" key="17">
    <source>
        <dbReference type="PROSITE" id="PS50113"/>
    </source>
</evidence>
<evidence type="ECO:0000313" key="19">
    <source>
        <dbReference type="EMBL" id="ETA67731.1"/>
    </source>
</evidence>
<dbReference type="PROSITE" id="PS50109">
    <property type="entry name" value="HIS_KIN"/>
    <property type="match status" value="1"/>
</dbReference>
<evidence type="ECO:0000256" key="4">
    <source>
        <dbReference type="ARBA" id="ARBA00022475"/>
    </source>
</evidence>
<dbReference type="Gene3D" id="3.30.450.20">
    <property type="entry name" value="PAS domain"/>
    <property type="match status" value="9"/>
</dbReference>
<evidence type="ECO:0000256" key="9">
    <source>
        <dbReference type="ARBA" id="ARBA00022777"/>
    </source>
</evidence>
<evidence type="ECO:0000256" key="11">
    <source>
        <dbReference type="ARBA" id="ARBA00022989"/>
    </source>
</evidence>
<feature type="domain" description="PAC" evidence="17">
    <location>
        <begin position="1592"/>
        <end position="1643"/>
    </location>
</feature>
<dbReference type="InterPro" id="IPR004358">
    <property type="entry name" value="Sig_transdc_His_kin-like_C"/>
</dbReference>
<dbReference type="GO" id="GO:0005524">
    <property type="term" value="F:ATP binding"/>
    <property type="evidence" value="ECO:0007669"/>
    <property type="project" value="UniProtKB-KW"/>
</dbReference>
<feature type="domain" description="PAC" evidence="17">
    <location>
        <begin position="1472"/>
        <end position="1524"/>
    </location>
</feature>
<evidence type="ECO:0000256" key="8">
    <source>
        <dbReference type="ARBA" id="ARBA00022741"/>
    </source>
</evidence>
<protein>
    <recommendedName>
        <fullName evidence="3">histidine kinase</fullName>
        <ecNumber evidence="3">2.7.13.3</ecNumber>
    </recommendedName>
</protein>
<dbReference type="Gene3D" id="3.30.450.40">
    <property type="match status" value="1"/>
</dbReference>
<dbReference type="Gene3D" id="1.10.287.130">
    <property type="match status" value="1"/>
</dbReference>
<evidence type="ECO:0000256" key="2">
    <source>
        <dbReference type="ARBA" id="ARBA00004236"/>
    </source>
</evidence>
<dbReference type="SMART" id="SM01079">
    <property type="entry name" value="CHASE"/>
    <property type="match status" value="1"/>
</dbReference>
<dbReference type="SUPFAM" id="SSF55785">
    <property type="entry name" value="PYP-like sensor domain (PAS domain)"/>
    <property type="match status" value="9"/>
</dbReference>
<dbReference type="SMART" id="SM00387">
    <property type="entry name" value="HATPase_c"/>
    <property type="match status" value="1"/>
</dbReference>
<dbReference type="SUPFAM" id="SSF55781">
    <property type="entry name" value="GAF domain-like"/>
    <property type="match status" value="1"/>
</dbReference>
<comment type="subcellular location">
    <subcellularLocation>
        <location evidence="2">Cell membrane</location>
    </subcellularLocation>
</comment>
<keyword evidence="4" id="KW-1003">Cell membrane</keyword>
<keyword evidence="7 14" id="KW-0812">Transmembrane</keyword>
<dbReference type="Gene3D" id="3.30.565.10">
    <property type="entry name" value="Histidine kinase-like ATPase, C-terminal domain"/>
    <property type="match status" value="1"/>
</dbReference>
<organism evidence="19 20">
    <name type="scientific">Methanolobus tindarius DSM 2278</name>
    <dbReference type="NCBI Taxonomy" id="1090322"/>
    <lineage>
        <taxon>Archaea</taxon>
        <taxon>Methanobacteriati</taxon>
        <taxon>Methanobacteriota</taxon>
        <taxon>Stenosarchaea group</taxon>
        <taxon>Methanomicrobia</taxon>
        <taxon>Methanosarcinales</taxon>
        <taxon>Methanosarcinaceae</taxon>
        <taxon>Methanolobus</taxon>
    </lineage>
</organism>
<feature type="domain" description="PAC" evidence="17">
    <location>
        <begin position="507"/>
        <end position="558"/>
    </location>
</feature>
<dbReference type="Pfam" id="PF08447">
    <property type="entry name" value="PAS_3"/>
    <property type="match status" value="4"/>
</dbReference>
<accession>W9DWC3</accession>
<feature type="domain" description="PAC" evidence="17">
    <location>
        <begin position="884"/>
        <end position="935"/>
    </location>
</feature>
<feature type="transmembrane region" description="Helical" evidence="14">
    <location>
        <begin position="276"/>
        <end position="295"/>
    </location>
</feature>
<dbReference type="CDD" id="cd00082">
    <property type="entry name" value="HisKA"/>
    <property type="match status" value="1"/>
</dbReference>
<keyword evidence="13 14" id="KW-0472">Membrane</keyword>
<keyword evidence="9" id="KW-0418">Kinase</keyword>
<feature type="domain" description="PAC" evidence="17">
    <location>
        <begin position="631"/>
        <end position="683"/>
    </location>
</feature>
<keyword evidence="10" id="KW-0067">ATP-binding</keyword>
<dbReference type="InterPro" id="IPR003018">
    <property type="entry name" value="GAF"/>
</dbReference>
<dbReference type="InterPro" id="IPR013655">
    <property type="entry name" value="PAS_fold_3"/>
</dbReference>
<evidence type="ECO:0000256" key="10">
    <source>
        <dbReference type="ARBA" id="ARBA00022840"/>
    </source>
</evidence>
<dbReference type="PANTHER" id="PTHR43304:SF1">
    <property type="entry name" value="PAC DOMAIN-CONTAINING PROTEIN"/>
    <property type="match status" value="1"/>
</dbReference>
<feature type="domain" description="PAS" evidence="16">
    <location>
        <begin position="1398"/>
        <end position="1468"/>
    </location>
</feature>
<dbReference type="GO" id="GO:0005886">
    <property type="term" value="C:plasma membrane"/>
    <property type="evidence" value="ECO:0007669"/>
    <property type="project" value="UniProtKB-SubCell"/>
</dbReference>
<comment type="caution">
    <text evidence="19">The sequence shown here is derived from an EMBL/GenBank/DDBJ whole genome shotgun (WGS) entry which is preliminary data.</text>
</comment>
<proteinExistence type="predicted"/>
<dbReference type="CDD" id="cd00130">
    <property type="entry name" value="PAS"/>
    <property type="match status" value="6"/>
</dbReference>
<dbReference type="Pfam" id="PF13185">
    <property type="entry name" value="GAF_2"/>
    <property type="match status" value="1"/>
</dbReference>
<gene>
    <name evidence="19" type="ORF">MettiDRAFT_1163</name>
</gene>
<dbReference type="Gene3D" id="2.10.70.100">
    <property type="match status" value="2"/>
</dbReference>
<dbReference type="PROSITE" id="PS50113">
    <property type="entry name" value="PAC"/>
    <property type="match status" value="8"/>
</dbReference>
<feature type="domain" description="PAC" evidence="17">
    <location>
        <begin position="1136"/>
        <end position="1187"/>
    </location>
</feature>
<dbReference type="SUPFAM" id="SSF55874">
    <property type="entry name" value="ATPase domain of HSP90 chaperone/DNA topoisomerase II/histidine kinase"/>
    <property type="match status" value="1"/>
</dbReference>
<reference evidence="19 20" key="1">
    <citation type="submission" date="2013-08" db="EMBL/GenBank/DDBJ databases">
        <authorList>
            <consortium name="DOE Joint Genome Institute"/>
            <person name="Eisen J."/>
            <person name="Huntemann M."/>
            <person name="Han J."/>
            <person name="Chen A."/>
            <person name="Kyrpides N."/>
            <person name="Mavromatis K."/>
            <person name="Markowitz V."/>
            <person name="Palaniappan K."/>
            <person name="Ivanova N."/>
            <person name="Schaumberg A."/>
            <person name="Pati A."/>
            <person name="Liolios K."/>
            <person name="Nordberg H.P."/>
            <person name="Cantor M.N."/>
            <person name="Hua S.X."/>
            <person name="Woyke T."/>
        </authorList>
    </citation>
    <scope>NUCLEOTIDE SEQUENCE [LARGE SCALE GENOMIC DNA]</scope>
    <source>
        <strain evidence="19 20">DSM 2278</strain>
    </source>
</reference>
<evidence type="ECO:0000259" key="15">
    <source>
        <dbReference type="PROSITE" id="PS50109"/>
    </source>
</evidence>
<dbReference type="PRINTS" id="PR00344">
    <property type="entry name" value="BCTRLSENSOR"/>
</dbReference>
<dbReference type="InterPro" id="IPR006189">
    <property type="entry name" value="CHASE_dom"/>
</dbReference>
<keyword evidence="11 14" id="KW-1133">Transmembrane helix</keyword>
<dbReference type="EC" id="2.7.13.3" evidence="3"/>
<dbReference type="GO" id="GO:0000155">
    <property type="term" value="F:phosphorelay sensor kinase activity"/>
    <property type="evidence" value="ECO:0007669"/>
    <property type="project" value="InterPro"/>
</dbReference>
<dbReference type="Pfam" id="PF08448">
    <property type="entry name" value="PAS_4"/>
    <property type="match status" value="1"/>
</dbReference>
<dbReference type="SMART" id="SM00091">
    <property type="entry name" value="PAS"/>
    <property type="match status" value="6"/>
</dbReference>
<dbReference type="InterPro" id="IPR000700">
    <property type="entry name" value="PAS-assoc_C"/>
</dbReference>
<evidence type="ECO:0000256" key="12">
    <source>
        <dbReference type="ARBA" id="ARBA00023012"/>
    </source>
</evidence>
<evidence type="ECO:0000256" key="1">
    <source>
        <dbReference type="ARBA" id="ARBA00000085"/>
    </source>
</evidence>
<keyword evidence="20" id="KW-1185">Reference proteome</keyword>
<dbReference type="SMART" id="SM00086">
    <property type="entry name" value="PAC"/>
    <property type="match status" value="9"/>
</dbReference>
<comment type="catalytic activity">
    <reaction evidence="1">
        <text>ATP + protein L-histidine = ADP + protein N-phospho-L-histidine.</text>
        <dbReference type="EC" id="2.7.13.3"/>
    </reaction>
</comment>
<feature type="domain" description="PAS" evidence="16">
    <location>
        <begin position="433"/>
        <end position="505"/>
    </location>
</feature>
<dbReference type="Gene3D" id="3.30.450.350">
    <property type="entry name" value="CHASE domain"/>
    <property type="match status" value="1"/>
</dbReference>
<feature type="domain" description="Histidine kinase" evidence="15">
    <location>
        <begin position="1843"/>
        <end position="2057"/>
    </location>
</feature>
<dbReference type="InterPro" id="IPR036890">
    <property type="entry name" value="HATPase_C_sf"/>
</dbReference>
<dbReference type="InterPro" id="IPR029016">
    <property type="entry name" value="GAF-like_dom_sf"/>
</dbReference>
<dbReference type="FunFam" id="3.30.565.10:FF:000023">
    <property type="entry name" value="PAS domain-containing sensor histidine kinase"/>
    <property type="match status" value="1"/>
</dbReference>
<dbReference type="InterPro" id="IPR013656">
    <property type="entry name" value="PAS_4"/>
</dbReference>
<feature type="domain" description="PAC" evidence="17">
    <location>
        <begin position="382"/>
        <end position="432"/>
    </location>
</feature>
<dbReference type="PANTHER" id="PTHR43304">
    <property type="entry name" value="PHYTOCHROME-LIKE PROTEIN CPH1"/>
    <property type="match status" value="1"/>
</dbReference>
<dbReference type="InterPro" id="IPR052162">
    <property type="entry name" value="Sensor_kinase/Photoreceptor"/>
</dbReference>
<dbReference type="Pfam" id="PF10114">
    <property type="entry name" value="PocR"/>
    <property type="match status" value="1"/>
</dbReference>